<feature type="transmembrane region" description="Helical" evidence="2">
    <location>
        <begin position="21"/>
        <end position="41"/>
    </location>
</feature>
<keyword evidence="2" id="KW-0472">Membrane</keyword>
<dbReference type="InterPro" id="IPR019681">
    <property type="entry name" value="DUF2530"/>
</dbReference>
<feature type="transmembrane region" description="Helical" evidence="2">
    <location>
        <begin position="47"/>
        <end position="66"/>
    </location>
</feature>
<dbReference type="EMBL" id="VFQC01000003">
    <property type="protein sequence ID" value="TQN27663.1"/>
    <property type="molecule type" value="Genomic_DNA"/>
</dbReference>
<keyword evidence="2" id="KW-1133">Transmembrane helix</keyword>
<organism evidence="3 4">
    <name type="scientific">Haloactinospora alba</name>
    <dbReference type="NCBI Taxonomy" id="405555"/>
    <lineage>
        <taxon>Bacteria</taxon>
        <taxon>Bacillati</taxon>
        <taxon>Actinomycetota</taxon>
        <taxon>Actinomycetes</taxon>
        <taxon>Streptosporangiales</taxon>
        <taxon>Nocardiopsidaceae</taxon>
        <taxon>Haloactinospora</taxon>
    </lineage>
</organism>
<evidence type="ECO:0000313" key="4">
    <source>
        <dbReference type="Proteomes" id="UP000317422"/>
    </source>
</evidence>
<evidence type="ECO:0000256" key="2">
    <source>
        <dbReference type="SAM" id="Phobius"/>
    </source>
</evidence>
<dbReference type="AlphaFoldDB" id="A0A543N783"/>
<reference evidence="3 4" key="1">
    <citation type="submission" date="2019-06" db="EMBL/GenBank/DDBJ databases">
        <title>Sequencing the genomes of 1000 actinobacteria strains.</title>
        <authorList>
            <person name="Klenk H.-P."/>
        </authorList>
    </citation>
    <scope>NUCLEOTIDE SEQUENCE [LARGE SCALE GENOMIC DNA]</scope>
    <source>
        <strain evidence="3 4">DSM 45015</strain>
    </source>
</reference>
<protein>
    <submittedName>
        <fullName evidence="3">Uncharacterized protein DUF2530</fullName>
    </submittedName>
</protein>
<sequence length="120" mass="12877">MRQPRRPDPEVLEGDYRVPTALGTLAWLAALLVLLALGDRLAEEDRWWIGVCLTGIALGVFGYLYIPRLLRKRAEAEERNAEYGTAGGDGASGGDAPEDGEERGADGAGDTTAPRPDQDP</sequence>
<proteinExistence type="predicted"/>
<keyword evidence="4" id="KW-1185">Reference proteome</keyword>
<evidence type="ECO:0000313" key="3">
    <source>
        <dbReference type="EMBL" id="TQN27663.1"/>
    </source>
</evidence>
<dbReference type="RefSeq" id="WP_141926088.1">
    <property type="nucleotide sequence ID" value="NZ_VFQC01000003.1"/>
</dbReference>
<dbReference type="Pfam" id="PF10745">
    <property type="entry name" value="DUF2530"/>
    <property type="match status" value="1"/>
</dbReference>
<name>A0A543N783_9ACTN</name>
<gene>
    <name evidence="3" type="ORF">FHX37_4388</name>
</gene>
<accession>A0A543N783</accession>
<keyword evidence="2" id="KW-0812">Transmembrane</keyword>
<dbReference type="Proteomes" id="UP000317422">
    <property type="component" value="Unassembled WGS sequence"/>
</dbReference>
<comment type="caution">
    <text evidence="3">The sequence shown here is derived from an EMBL/GenBank/DDBJ whole genome shotgun (WGS) entry which is preliminary data.</text>
</comment>
<feature type="region of interest" description="Disordered" evidence="1">
    <location>
        <begin position="77"/>
        <end position="120"/>
    </location>
</feature>
<evidence type="ECO:0000256" key="1">
    <source>
        <dbReference type="SAM" id="MobiDB-lite"/>
    </source>
</evidence>